<dbReference type="InterPro" id="IPR004681">
    <property type="entry name" value="TRAP_DctM"/>
</dbReference>
<feature type="transmembrane region" description="Helical" evidence="9">
    <location>
        <begin position="106"/>
        <end position="128"/>
    </location>
</feature>
<reference evidence="12 13" key="1">
    <citation type="submission" date="2017-04" db="EMBL/GenBank/DDBJ databases">
        <authorList>
            <person name="Afonso C.L."/>
            <person name="Miller P.J."/>
            <person name="Scott M.A."/>
            <person name="Spackman E."/>
            <person name="Goraichik I."/>
            <person name="Dimitrov K.M."/>
            <person name="Suarez D.L."/>
            <person name="Swayne D.E."/>
        </authorList>
    </citation>
    <scope>NUCLEOTIDE SEQUENCE [LARGE SCALE GENOMIC DNA]</scope>
    <source>
        <strain evidence="12 13">B5P</strain>
    </source>
</reference>
<dbReference type="PANTHER" id="PTHR33362">
    <property type="entry name" value="SIALIC ACID TRAP TRANSPORTER PERMEASE PROTEIN SIAT-RELATED"/>
    <property type="match status" value="1"/>
</dbReference>
<keyword evidence="5 9" id="KW-0812">Transmembrane</keyword>
<feature type="domain" description="Tripartite ATP-independent periplasmic transporters DctQ component" evidence="10">
    <location>
        <begin position="43"/>
        <end position="174"/>
    </location>
</feature>
<proteinExistence type="predicted"/>
<feature type="transmembrane region" description="Helical" evidence="9">
    <location>
        <begin position="557"/>
        <end position="585"/>
    </location>
</feature>
<dbReference type="Pfam" id="PF04290">
    <property type="entry name" value="DctQ"/>
    <property type="match status" value="1"/>
</dbReference>
<feature type="transmembrane region" description="Helical" evidence="9">
    <location>
        <begin position="367"/>
        <end position="391"/>
    </location>
</feature>
<evidence type="ECO:0000259" key="10">
    <source>
        <dbReference type="Pfam" id="PF04290"/>
    </source>
</evidence>
<feature type="transmembrane region" description="Helical" evidence="9">
    <location>
        <begin position="203"/>
        <end position="224"/>
    </location>
</feature>
<dbReference type="OrthoDB" id="8043430at2"/>
<evidence type="ECO:0000256" key="1">
    <source>
        <dbReference type="ARBA" id="ARBA00004429"/>
    </source>
</evidence>
<evidence type="ECO:0000256" key="8">
    <source>
        <dbReference type="RuleBase" id="RU369079"/>
    </source>
</evidence>
<evidence type="ECO:0000313" key="12">
    <source>
        <dbReference type="EMBL" id="SMH51691.1"/>
    </source>
</evidence>
<accession>A0A1X7PJ59</accession>
<evidence type="ECO:0000256" key="3">
    <source>
        <dbReference type="ARBA" id="ARBA00022475"/>
    </source>
</evidence>
<evidence type="ECO:0000256" key="9">
    <source>
        <dbReference type="SAM" id="Phobius"/>
    </source>
</evidence>
<feature type="transmembrane region" description="Helical" evidence="9">
    <location>
        <begin position="148"/>
        <end position="174"/>
    </location>
</feature>
<keyword evidence="7 9" id="KW-0472">Membrane</keyword>
<comment type="function">
    <text evidence="8">Part of the tripartite ATP-independent periplasmic (TRAP) transport system.</text>
</comment>
<sequence>MSETKHHISEPSLPTRLPVALRIIDRMSGLASFGAGVALVLLVLNICVDVVGRTFFHTPFPGTLEYTAYWWMPALTLLAFAVTERGQEHIKVTIMLDALPLRMRQLVEGSFGIVAVLLTAALAYYTLVDALQSARVGQTTPSAPPVPIWPFKFVAVVGLALLTLQAAATTYRYFARYLARERDVHEFSDIQATGAPAPRKHRIGGFVFFAGLLVAAAAVLTMAFGDLPKEMIGAMVIILSIVLLLMGIPVGIAILGAAVVGLWSLSGLRVVTSTLKAVAFDGAASWSYSVIPMFILMGMILWKSGLTTSAFETARRWLGWMPGGLAVATNFAGAILAASSGSTIGITYALGRVSIPEMLRSGYSPQLAVGSVAAAGTLGQIIPPSLLLVVYAGAASVPVGQQLLAGVVPGLILAAAFALLIVVMVILKPSMAPRADMTGISWGMRFESLGNLLPIAVVVAIIIGGLFAGIFTATESGVFGMLAALVFGTIHQLRSGDSWRQIGVTLRESIVGTLTGTASVFLLIIGVVVLTRAMALSQVPNTLATVIVDMGLDRVELLLILIVVYLVLGMFMDTLAMMLLTIPVLLAPLKAVGVDPLWFGVFLVVMAEVGLLTPPLGILSFIVHRIASDPATNLGRRISLATVFVGVMPFALTSIFVVLLLIAIPDIVTWLPGASASQ</sequence>
<dbReference type="GO" id="GO:0005886">
    <property type="term" value="C:plasma membrane"/>
    <property type="evidence" value="ECO:0007669"/>
    <property type="project" value="UniProtKB-SubCell"/>
</dbReference>
<keyword evidence="6 9" id="KW-1133">Transmembrane helix</keyword>
<feature type="transmembrane region" description="Helical" evidence="9">
    <location>
        <begin position="236"/>
        <end position="265"/>
    </location>
</feature>
<keyword evidence="13" id="KW-1185">Reference proteome</keyword>
<organism evidence="12 13">
    <name type="scientific">Mesorhizobium australicum</name>
    <dbReference type="NCBI Taxonomy" id="536018"/>
    <lineage>
        <taxon>Bacteria</taxon>
        <taxon>Pseudomonadati</taxon>
        <taxon>Pseudomonadota</taxon>
        <taxon>Alphaproteobacteria</taxon>
        <taxon>Hyphomicrobiales</taxon>
        <taxon>Phyllobacteriaceae</taxon>
        <taxon>Mesorhizobium</taxon>
    </lineage>
</organism>
<feature type="transmembrane region" description="Helical" evidence="9">
    <location>
        <begin position="277"/>
        <end position="302"/>
    </location>
</feature>
<feature type="transmembrane region" description="Helical" evidence="9">
    <location>
        <begin position="403"/>
        <end position="427"/>
    </location>
</feature>
<evidence type="ECO:0000259" key="11">
    <source>
        <dbReference type="Pfam" id="PF06808"/>
    </source>
</evidence>
<evidence type="ECO:0000256" key="6">
    <source>
        <dbReference type="ARBA" id="ARBA00022989"/>
    </source>
</evidence>
<dbReference type="AlphaFoldDB" id="A0A1X7PJ59"/>
<comment type="subcellular location">
    <subcellularLocation>
        <location evidence="1 8">Cell inner membrane</location>
        <topology evidence="1 8">Multi-pass membrane protein</topology>
    </subcellularLocation>
</comment>
<dbReference type="InterPro" id="IPR010656">
    <property type="entry name" value="DctM"/>
</dbReference>
<dbReference type="GO" id="GO:0022857">
    <property type="term" value="F:transmembrane transporter activity"/>
    <property type="evidence" value="ECO:0007669"/>
    <property type="project" value="UniProtKB-UniRule"/>
</dbReference>
<dbReference type="Pfam" id="PF06808">
    <property type="entry name" value="DctM"/>
    <property type="match status" value="1"/>
</dbReference>
<feature type="transmembrane region" description="Helical" evidence="9">
    <location>
        <begin position="30"/>
        <end position="56"/>
    </location>
</feature>
<feature type="transmembrane region" description="Helical" evidence="9">
    <location>
        <begin position="597"/>
        <end position="623"/>
    </location>
</feature>
<feature type="transmembrane region" description="Helical" evidence="9">
    <location>
        <begin position="322"/>
        <end position="346"/>
    </location>
</feature>
<feature type="transmembrane region" description="Helical" evidence="9">
    <location>
        <begin position="643"/>
        <end position="664"/>
    </location>
</feature>
<name>A0A1X7PJ59_9HYPH</name>
<evidence type="ECO:0000256" key="7">
    <source>
        <dbReference type="ARBA" id="ARBA00023136"/>
    </source>
</evidence>
<feature type="transmembrane region" description="Helical" evidence="9">
    <location>
        <begin position="68"/>
        <end position="86"/>
    </location>
</feature>
<protein>
    <submittedName>
        <fullName evidence="12">TRAP transporter, DctM subunit</fullName>
    </submittedName>
</protein>
<keyword evidence="4 8" id="KW-0997">Cell inner membrane</keyword>
<evidence type="ECO:0000256" key="4">
    <source>
        <dbReference type="ARBA" id="ARBA00022519"/>
    </source>
</evidence>
<evidence type="ECO:0000256" key="5">
    <source>
        <dbReference type="ARBA" id="ARBA00022692"/>
    </source>
</evidence>
<gene>
    <name evidence="12" type="ORF">SAMN02982922_4491</name>
</gene>
<feature type="domain" description="TRAP C4-dicarboxylate transport system permease DctM subunit" evidence="11">
    <location>
        <begin position="238"/>
        <end position="666"/>
    </location>
</feature>
<feature type="transmembrane region" description="Helical" evidence="9">
    <location>
        <begin position="514"/>
        <end position="537"/>
    </location>
</feature>
<dbReference type="InterPro" id="IPR055348">
    <property type="entry name" value="DctQ"/>
</dbReference>
<dbReference type="Proteomes" id="UP000193083">
    <property type="component" value="Unassembled WGS sequence"/>
</dbReference>
<evidence type="ECO:0000313" key="13">
    <source>
        <dbReference type="Proteomes" id="UP000193083"/>
    </source>
</evidence>
<dbReference type="EMBL" id="FXBL01000004">
    <property type="protein sequence ID" value="SMH51691.1"/>
    <property type="molecule type" value="Genomic_DNA"/>
</dbReference>
<dbReference type="PANTHER" id="PTHR33362:SF5">
    <property type="entry name" value="C4-DICARBOXYLATE TRAP TRANSPORTER LARGE PERMEASE PROTEIN DCTM"/>
    <property type="match status" value="1"/>
</dbReference>
<keyword evidence="3" id="KW-1003">Cell membrane</keyword>
<feature type="transmembrane region" description="Helical" evidence="9">
    <location>
        <begin position="448"/>
        <end position="471"/>
    </location>
</feature>
<keyword evidence="2 8" id="KW-0813">Transport</keyword>
<evidence type="ECO:0000256" key="2">
    <source>
        <dbReference type="ARBA" id="ARBA00022448"/>
    </source>
</evidence>